<dbReference type="Pfam" id="PF17803">
    <property type="entry name" value="Cadherin_4"/>
    <property type="match status" value="3"/>
</dbReference>
<dbReference type="InterPro" id="IPR011049">
    <property type="entry name" value="Serralysin-like_metalloprot_C"/>
</dbReference>
<dbReference type="GO" id="GO:0005509">
    <property type="term" value="F:calcium ion binding"/>
    <property type="evidence" value="ECO:0007669"/>
    <property type="project" value="InterPro"/>
</dbReference>
<dbReference type="RefSeq" id="WP_240032140.1">
    <property type="nucleotide sequence ID" value="NZ_RJVP01000010.1"/>
</dbReference>
<feature type="region of interest" description="Disordered" evidence="3">
    <location>
        <begin position="94"/>
        <end position="115"/>
    </location>
</feature>
<dbReference type="GO" id="GO:0005576">
    <property type="term" value="C:extracellular region"/>
    <property type="evidence" value="ECO:0007669"/>
    <property type="project" value="UniProtKB-SubCell"/>
</dbReference>
<accession>A0A3N0UUB8</accession>
<dbReference type="InterPro" id="IPR013783">
    <property type="entry name" value="Ig-like_fold"/>
</dbReference>
<dbReference type="PRINTS" id="PR00313">
    <property type="entry name" value="CABNDNGRPT"/>
</dbReference>
<evidence type="ECO:0000256" key="1">
    <source>
        <dbReference type="ARBA" id="ARBA00004613"/>
    </source>
</evidence>
<comment type="subcellular location">
    <subcellularLocation>
        <location evidence="1">Secreted</location>
    </subcellularLocation>
</comment>
<keyword evidence="6" id="KW-1185">Reference proteome</keyword>
<sequence>MATVRTVTGTNLDDELNLMTENLSLDVSGLGGHDLIMGGRADDTLTGGTGDDTLNGGLGNDSLNGGLGNDLLLGGAGNDSLNGSDGDDVLVGEAGNDRLVGGNGDDNLVGGAGDDNLNGGSGADFLDGGEGADIINAGAGDDVIVGGGGHDNLVGGDGHDQIAGGVGNDSLAGGVGDDTLQGGDNNDRLSGDVGNDVLQGGSGVDSLYGGDGDDVLQGGAGNDQLLSGAGNDRYVWGVGDTGTDTLADFDVAHDSVDLTALAVRAGASFVSRVDHLGRTTLNFDADGNGTTDISLKFNSIVNMTKADFAYLNDAPVTDGEQDVAVVEDQAAAATGQIEFTDADFRDVHSFRGSATGTHGAFAVDARTGAFTYTLNSTNLQYLAVGETVEETFTVTVTDDLGLSATQDVVVTITGTNDAPTVTASTNGTADALGTVAVKPLDPMAPVDPMAPPAPPAAPAEISTTVSVSFNDVDTSDLLTYSVDAATSNPLGGTLTVLDSDDSGTTGTAGSVSYTYSVANSAAAYLAAGETVIETFTITADDGNGGEVSQDVTVTITGANDAPTVTASTNGSLTEDTALVVAPASLDPMATADTLSTTVSVDFSDADLSDLLTYSYTAARGNTLGGTLTLLTSDDSGTDADGAVSYTYTLANSAAQYLAEGETATETFTITADDGQGGTVSQEVTVTITGTNDEAVITGTDTGSVVEAGGVDNAISNTPTATGTLTVTDPDTSDNSFTVVSTDTTSVSGYGSFTITAEGVWTYTLDNTHADVQALNIDGMNTSLTDTFVVTSLDGTEHTVTIEISGRNDAPVITAIADIVYTDTAAADTFAEVSGTLDATDVDGEIVGFGIMDSDTTEPGFNKVESDYGTLRLNTFTGEYTFTPDSEAIEALNGVPASVSFDVTFTAFDGTLAGSTPITITINGANDAPVAVDDSNTATEDAALVMGSVATNDSDRDANAVLTYSAAEEQDAVAGLTFNSDGSYSFDAANAAYQSLAAGETLEVSFDYTVTDELGASSDATLTLTLTGTNDAPTVAAFTDGSLTEDTALVVDPASTDPLATADTLSTTVSVDFSDVDTTDVLTYSVKPALDNTLSGSFTLLDSDDTGTDGTTGSVRYTYSIANSAVQYLAAGETVTESYTIIADDGEGGEVSQKVSITITGANDAPTVTASTDGTATAAAQDSMPAPGNITTTVEVSFNDVDTADLLSYSVDAATTNTLGGTLTVLESDDSSTTGNAGSVRYTYSVANSAAAYLATGETVTETFTITADDDNGGTVSEEVTVTITGTNDAPTVTAVTNGTLTEDTGLVVDPASTDPMATADTLSTTVSVDFSDVDVTDTLTYSVTPSMSNTLTASSTLTLLASDDTGTDGTTGSVRYTYSVANSAVQALGAGKTLTETYTVTADDGQGGTVSQDITITITGTNDVAVITGTTTGAVVEAGGANNAIAGTPTATGTLSVTDVDSGESVFQAVSTASLSSNGYGSYTITEAGVWSYTLDNTNASVQALNTSTPGNSLTDTFVVKSADGTEETVTITISGRNDAPTIATISPITITDTGADDTFTTITGQVNATDVDSGRVVYGIVGGSTAEAGFNTVTNDYGTIRLNTVTGAYTITQNDAAIEALKASGVVNIAVNFSATDGRLTDTEVLNITINGANEAPNGADKTLTTDEDTPITLKTSDFGFSESTRETADSFLAVKVTTLPTAGTLLLDGTAVTAGQSVSVTDITANKLSFAPALNANGTGYASFTFQV</sequence>
<evidence type="ECO:0000259" key="4">
    <source>
        <dbReference type="PROSITE" id="PS50268"/>
    </source>
</evidence>
<reference evidence="5 6" key="1">
    <citation type="submission" date="2018-10" db="EMBL/GenBank/DDBJ databases">
        <authorList>
            <person name="Chen W.-M."/>
        </authorList>
    </citation>
    <scope>NUCLEOTIDE SEQUENCE [LARGE SCALE GENOMIC DNA]</scope>
    <source>
        <strain evidence="5 6">H-5</strain>
    </source>
</reference>
<dbReference type="PROSITE" id="PS00330">
    <property type="entry name" value="HEMOLYSIN_CALCIUM"/>
    <property type="match status" value="5"/>
</dbReference>
<feature type="region of interest" description="Disordered" evidence="3">
    <location>
        <begin position="160"/>
        <end position="186"/>
    </location>
</feature>
<dbReference type="InterPro" id="IPR018511">
    <property type="entry name" value="Hemolysin-typ_Ca-bd_CS"/>
</dbReference>
<evidence type="ECO:0000313" key="6">
    <source>
        <dbReference type="Proteomes" id="UP000275137"/>
    </source>
</evidence>
<dbReference type="Proteomes" id="UP000275137">
    <property type="component" value="Unassembled WGS sequence"/>
</dbReference>
<evidence type="ECO:0000256" key="3">
    <source>
        <dbReference type="SAM" id="MobiDB-lite"/>
    </source>
</evidence>
<dbReference type="InterPro" id="IPR040853">
    <property type="entry name" value="RapA2_cadherin-like"/>
</dbReference>
<feature type="non-terminal residue" evidence="5">
    <location>
        <position position="1750"/>
    </location>
</feature>
<dbReference type="GO" id="GO:0016020">
    <property type="term" value="C:membrane"/>
    <property type="evidence" value="ECO:0007669"/>
    <property type="project" value="InterPro"/>
</dbReference>
<dbReference type="InterPro" id="IPR002126">
    <property type="entry name" value="Cadherin-like_dom"/>
</dbReference>
<dbReference type="SUPFAM" id="SSF51120">
    <property type="entry name" value="beta-Roll"/>
    <property type="match status" value="2"/>
</dbReference>
<dbReference type="Pfam" id="PF17963">
    <property type="entry name" value="Big_9"/>
    <property type="match status" value="1"/>
</dbReference>
<organism evidence="5 6">
    <name type="scientific">Pseudomethylobacillus aquaticus</name>
    <dbReference type="NCBI Taxonomy" id="2676064"/>
    <lineage>
        <taxon>Bacteria</taxon>
        <taxon>Pseudomonadati</taxon>
        <taxon>Pseudomonadota</taxon>
        <taxon>Betaproteobacteria</taxon>
        <taxon>Nitrosomonadales</taxon>
        <taxon>Methylophilaceae</taxon>
        <taxon>Pseudomethylobacillus</taxon>
    </lineage>
</organism>
<proteinExistence type="predicted"/>
<evidence type="ECO:0000256" key="2">
    <source>
        <dbReference type="ARBA" id="ARBA00022525"/>
    </source>
</evidence>
<protein>
    <recommendedName>
        <fullName evidence="4">Cadherin domain-containing protein</fullName>
    </recommendedName>
</protein>
<dbReference type="NCBIfam" id="TIGR01965">
    <property type="entry name" value="VCBS_repeat"/>
    <property type="match status" value="11"/>
</dbReference>
<dbReference type="InterPro" id="IPR050557">
    <property type="entry name" value="RTX_toxin/Mannuronan_C5-epim"/>
</dbReference>
<evidence type="ECO:0000313" key="5">
    <source>
        <dbReference type="EMBL" id="ROH83781.1"/>
    </source>
</evidence>
<gene>
    <name evidence="5" type="ORF">ED236_12210</name>
</gene>
<dbReference type="InterPro" id="IPR010221">
    <property type="entry name" value="VCBS_dom"/>
</dbReference>
<feature type="domain" description="Cadherin" evidence="4">
    <location>
        <begin position="317"/>
        <end position="421"/>
    </location>
</feature>
<dbReference type="Gene3D" id="2.60.40.10">
    <property type="entry name" value="Immunoglobulins"/>
    <property type="match status" value="3"/>
</dbReference>
<dbReference type="Pfam" id="PF00353">
    <property type="entry name" value="HemolysinCabind"/>
    <property type="match status" value="5"/>
</dbReference>
<dbReference type="PANTHER" id="PTHR38340">
    <property type="entry name" value="S-LAYER PROTEIN"/>
    <property type="match status" value="1"/>
</dbReference>
<dbReference type="PANTHER" id="PTHR38340:SF1">
    <property type="entry name" value="S-LAYER PROTEIN"/>
    <property type="match status" value="1"/>
</dbReference>
<name>A0A3N0UUB8_9PROT</name>
<dbReference type="GO" id="GO:0007156">
    <property type="term" value="P:homophilic cell adhesion via plasma membrane adhesion molecules"/>
    <property type="evidence" value="ECO:0007669"/>
    <property type="project" value="InterPro"/>
</dbReference>
<dbReference type="Gene3D" id="2.150.10.10">
    <property type="entry name" value="Serralysin-like metalloprotease, C-terminal"/>
    <property type="match status" value="4"/>
</dbReference>
<dbReference type="InterPro" id="IPR001343">
    <property type="entry name" value="Hemolysn_Ca-bd"/>
</dbReference>
<dbReference type="PROSITE" id="PS50268">
    <property type="entry name" value="CADHERIN_2"/>
    <property type="match status" value="1"/>
</dbReference>
<feature type="compositionally biased region" description="Low complexity" evidence="3">
    <location>
        <begin position="105"/>
        <end position="115"/>
    </location>
</feature>
<dbReference type="EMBL" id="RJVP01000010">
    <property type="protein sequence ID" value="ROH83781.1"/>
    <property type="molecule type" value="Genomic_DNA"/>
</dbReference>
<keyword evidence="2" id="KW-0964">Secreted</keyword>
<comment type="caution">
    <text evidence="5">The sequence shown here is derived from an EMBL/GenBank/DDBJ whole genome shotgun (WGS) entry which is preliminary data.</text>
</comment>